<gene>
    <name evidence="7" type="primary">lemA2</name>
    <name evidence="7" type="ordered locus">CFU_4176</name>
</gene>
<keyword evidence="8" id="KW-1185">Reference proteome</keyword>
<reference evidence="7 8" key="5">
    <citation type="journal article" date="2011" name="ISME J.">
        <title>Dual transcriptional profiling of a bacterial/fungal confrontation: Collimonas fungivorans versus Aspergillus niger.</title>
        <authorList>
            <person name="Mela F."/>
            <person name="Fritsche K."/>
            <person name="de Boer W."/>
            <person name="van Veen J.A."/>
            <person name="de Graaff L.H."/>
            <person name="van den Berg M."/>
            <person name="Leveau J.H."/>
        </authorList>
    </citation>
    <scope>NUCLEOTIDE SEQUENCE [LARGE SCALE GENOMIC DNA]</scope>
    <source>
        <strain evidence="7 8">Ter331</strain>
    </source>
</reference>
<dbReference type="EMBL" id="CP002745">
    <property type="protein sequence ID" value="AEK63998.1"/>
    <property type="molecule type" value="Genomic_DNA"/>
</dbReference>
<dbReference type="Proteomes" id="UP000008392">
    <property type="component" value="Chromosome"/>
</dbReference>
<dbReference type="GO" id="GO:0016020">
    <property type="term" value="C:membrane"/>
    <property type="evidence" value="ECO:0007669"/>
    <property type="project" value="UniProtKB-SubCell"/>
</dbReference>
<comment type="subcellular location">
    <subcellularLocation>
        <location evidence="1">Membrane</location>
        <topology evidence="1">Single-pass membrane protein</topology>
    </subcellularLocation>
</comment>
<organism evidence="7 8">
    <name type="scientific">Collimonas fungivorans (strain Ter331)</name>
    <dbReference type="NCBI Taxonomy" id="1005048"/>
    <lineage>
        <taxon>Bacteria</taxon>
        <taxon>Pseudomonadati</taxon>
        <taxon>Pseudomonadota</taxon>
        <taxon>Betaproteobacteria</taxon>
        <taxon>Burkholderiales</taxon>
        <taxon>Oxalobacteraceae</taxon>
        <taxon>Collimonas</taxon>
    </lineage>
</organism>
<reference evidence="7 8" key="2">
    <citation type="journal article" date="2006" name="J. Microbiol. Methods">
        <title>Genomic flank-sequencing of plasposon insertion sites for rapid identification of functional genes.</title>
        <authorList>
            <person name="Leveau J.H."/>
            <person name="Gerards S."/>
            <person name="Fritsche K."/>
            <person name="Zondag G."/>
            <person name="van Veen J.A."/>
        </authorList>
    </citation>
    <scope>NUCLEOTIDE SEQUENCE [LARGE SCALE GENOMIC DNA]</scope>
    <source>
        <strain evidence="7 8">Ter331</strain>
    </source>
</reference>
<evidence type="ECO:0000256" key="4">
    <source>
        <dbReference type="ARBA" id="ARBA00022989"/>
    </source>
</evidence>
<reference evidence="7 8" key="1">
    <citation type="journal article" date="2004" name="Environ. Microbiol.">
        <title>Phylogeny-function analysis of (meta)genomic libraries: screening for expression of ribosomal RNA genes by large-insert library fluorescent in situ hybridization (LIL-FISH).</title>
        <authorList>
            <person name="Leveau J.H."/>
            <person name="Gerards S."/>
            <person name="de Boer W."/>
            <person name="van Veen J.A."/>
        </authorList>
    </citation>
    <scope>NUCLEOTIDE SEQUENCE [LARGE SCALE GENOMIC DNA]</scope>
    <source>
        <strain evidence="7 8">Ter331</strain>
    </source>
</reference>
<evidence type="ECO:0000256" key="1">
    <source>
        <dbReference type="ARBA" id="ARBA00004167"/>
    </source>
</evidence>
<dbReference type="Gene3D" id="1.20.1440.20">
    <property type="entry name" value="LemA-like domain"/>
    <property type="match status" value="1"/>
</dbReference>
<comment type="similarity">
    <text evidence="2">Belongs to the LemA family.</text>
</comment>
<protein>
    <submittedName>
        <fullName evidence="7">LemA protein</fullName>
    </submittedName>
</protein>
<dbReference type="InterPro" id="IPR007156">
    <property type="entry name" value="MamQ_LemA"/>
</dbReference>
<dbReference type="InterPro" id="IPR023353">
    <property type="entry name" value="LemA-like_dom_sf"/>
</dbReference>
<dbReference type="STRING" id="1005048.CFU_4176"/>
<reference evidence="7 8" key="3">
    <citation type="journal article" date="2008" name="FEMS Microbiol. Ecol.">
        <title>Identification and characterization of genes underlying chitinolysis in Collimonas fungivorans Ter331.</title>
        <authorList>
            <person name="Fritsche K."/>
            <person name="de Boer W."/>
            <person name="Gerards S."/>
            <person name="van den Berg M."/>
            <person name="van Veen J.A."/>
            <person name="Leveau J.H."/>
        </authorList>
    </citation>
    <scope>NUCLEOTIDE SEQUENCE [LARGE SCALE GENOMIC DNA]</scope>
    <source>
        <strain evidence="7 8">Ter331</strain>
    </source>
</reference>
<evidence type="ECO:0000256" key="2">
    <source>
        <dbReference type="ARBA" id="ARBA00008854"/>
    </source>
</evidence>
<reference evidence="7 8" key="4">
    <citation type="journal article" date="2010" name="Environ. Microbiol.">
        <title>The bacterial genus Collimonas: mycophagy, weathering and other adaptive solutions to life in oligotrophic soil environments.</title>
        <authorList>
            <person name="Leveau J.H."/>
            <person name="Uroz S."/>
            <person name="de Boer W."/>
        </authorList>
    </citation>
    <scope>NUCLEOTIDE SEQUENCE [LARGE SCALE GENOMIC DNA]</scope>
    <source>
        <strain evidence="7 8">Ter331</strain>
    </source>
</reference>
<evidence type="ECO:0000256" key="5">
    <source>
        <dbReference type="ARBA" id="ARBA00023136"/>
    </source>
</evidence>
<dbReference type="eggNOG" id="COG1704">
    <property type="taxonomic scope" value="Bacteria"/>
</dbReference>
<evidence type="ECO:0000256" key="6">
    <source>
        <dbReference type="SAM" id="Phobius"/>
    </source>
</evidence>
<reference evidence="8" key="6">
    <citation type="submission" date="2011-05" db="EMBL/GenBank/DDBJ databases">
        <title>Complete sequence of Collimonas fungivorans Ter331.</title>
        <authorList>
            <person name="Leveau J.H."/>
        </authorList>
    </citation>
    <scope>NUCLEOTIDE SEQUENCE [LARGE SCALE GENOMIC DNA]</scope>
    <source>
        <strain evidence="8">Ter331</strain>
    </source>
</reference>
<proteinExistence type="inferred from homology"/>
<evidence type="ECO:0000256" key="3">
    <source>
        <dbReference type="ARBA" id="ARBA00022692"/>
    </source>
</evidence>
<evidence type="ECO:0000313" key="8">
    <source>
        <dbReference type="Proteomes" id="UP000008392"/>
    </source>
</evidence>
<name>G0AFJ0_COLFT</name>
<evidence type="ECO:0000313" key="7">
    <source>
        <dbReference type="EMBL" id="AEK63998.1"/>
    </source>
</evidence>
<feature type="transmembrane region" description="Helical" evidence="6">
    <location>
        <begin position="35"/>
        <end position="56"/>
    </location>
</feature>
<dbReference type="HOGENOM" id="CLU_056714_2_1_4"/>
<dbReference type="Pfam" id="PF04011">
    <property type="entry name" value="LemA"/>
    <property type="match status" value="1"/>
</dbReference>
<dbReference type="SUPFAM" id="SSF140478">
    <property type="entry name" value="LemA-like"/>
    <property type="match status" value="1"/>
</dbReference>
<dbReference type="PANTHER" id="PTHR34478:SF2">
    <property type="entry name" value="MEMBRANE PROTEIN"/>
    <property type="match status" value="1"/>
</dbReference>
<dbReference type="AlphaFoldDB" id="G0AFJ0"/>
<dbReference type="PANTHER" id="PTHR34478">
    <property type="entry name" value="PROTEIN LEMA"/>
    <property type="match status" value="1"/>
</dbReference>
<keyword evidence="3 6" id="KW-0812">Transmembrane</keyword>
<keyword evidence="5 6" id="KW-0472">Membrane</keyword>
<sequence>MPWRPGQKPACFSASCHITLPLDKLSGGFFLGKTMIGFIILVVIVLVIVFWAVGIYNRLVSFRNRFKNAFAQIDVQLKRRYDLIPNLVETAKGYMKHERETLEAVIAARNQAVSANAKVGGNATDAAAVQQMAASEGALSASLGKLFALSEAYPDLKANQNMMQLTEELTGTENKIGFSRQAYNDSVMEYNTAIEQFPGSIFANMFAFKPAELLQATEAPEERKAVKVTF</sequence>
<keyword evidence="4 6" id="KW-1133">Transmembrane helix</keyword>
<accession>G0AFJ0</accession>
<dbReference type="KEGG" id="cfu:CFU_4176"/>